<name>A0A5C3N1H4_9AGAM</name>
<feature type="compositionally biased region" description="Polar residues" evidence="2">
    <location>
        <begin position="286"/>
        <end position="295"/>
    </location>
</feature>
<dbReference type="GO" id="GO:0008289">
    <property type="term" value="F:lipid binding"/>
    <property type="evidence" value="ECO:0007669"/>
    <property type="project" value="TreeGrafter"/>
</dbReference>
<dbReference type="EMBL" id="ML213513">
    <property type="protein sequence ID" value="TFK50296.1"/>
    <property type="molecule type" value="Genomic_DNA"/>
</dbReference>
<feature type="compositionally biased region" description="Pro residues" evidence="2">
    <location>
        <begin position="554"/>
        <end position="566"/>
    </location>
</feature>
<dbReference type="Pfam" id="PF13805">
    <property type="entry name" value="Pil1"/>
    <property type="match status" value="1"/>
</dbReference>
<proteinExistence type="predicted"/>
<dbReference type="Proteomes" id="UP000305948">
    <property type="component" value="Unassembled WGS sequence"/>
</dbReference>
<feature type="compositionally biased region" description="Polar residues" evidence="2">
    <location>
        <begin position="538"/>
        <end position="547"/>
    </location>
</feature>
<dbReference type="InterPro" id="IPR027267">
    <property type="entry name" value="AH/BAR_dom_sf"/>
</dbReference>
<gene>
    <name evidence="3" type="ORF">OE88DRAFT_1631130</name>
</gene>
<dbReference type="AlphaFoldDB" id="A0A5C3N1H4"/>
<feature type="compositionally biased region" description="Polar residues" evidence="2">
    <location>
        <begin position="250"/>
        <end position="263"/>
    </location>
</feature>
<feature type="coiled-coil region" evidence="1">
    <location>
        <begin position="136"/>
        <end position="166"/>
    </location>
</feature>
<feature type="compositionally biased region" description="Pro residues" evidence="2">
    <location>
        <begin position="587"/>
        <end position="596"/>
    </location>
</feature>
<sequence>MFKSAATKIAHNSTLPGLAGNNELKPLQDLIIAEKTVVNALDRVTTDFARAADALRNWGLGEGEDLGDILSASASLLLHFCTTLTHLSSHTQSIRSQMKSVRTREESLLALHRRHKALQSKCESADKKLSKMNPENKNLQAQMDVINKLREEIKEVEGEILAEEAALGDYKRTEVKEWMGTQFGGIGECGEVAVLIAHYGKLLIESIPLGTTEPGLARAFYSGQDQTRVLTTEADNAIRRVEFSPFPSGNVPSFPSTNASSERYGSPDHRQSIYAPSPLAPPTHPSMLSQSSITPTIPEPNPDASSTDEFGVSSGPSTSQTVSNSSASAYAPSSSSGGRQGGRFATFPIKRRGTGNGENAGVSAKEAEARRSEDSPSVEGLPAYTPLDLSLGGGLQAEPLSLTPASTGNGNQNQSHRREEDDDDDDHVELAYMSPTAESPLPSPMHSRFGAVSEGSNGGTGTDGGLPDPYEAAERDRERDRTSVTPQQERIPTPPSETETDERSLNAAAAREVGRELDALLFSPPVHAPTPARPTGPSAENDSSNINSRKESPPLSPRTLPAPPTINLPSRSASPTNMSTAASTPYRTPPEYPRPSYPGSLPRPNLASLSSSNLPGGASMPSSPLLPPAPGAKVVSAGMFRRQMRSPSGGSVPVADTSPLSFKKRALPTSPYPPRGRAGSAGSGGERAQPQQGAAEGGEEEDQYDYISAYTNDGPEEQKRDGYGQGRFATNLDDGALR</sequence>
<protein>
    <recommendedName>
        <fullName evidence="5">Eisosome component PIL1-domain-containing protein</fullName>
    </recommendedName>
</protein>
<accession>A0A5C3N1H4</accession>
<feature type="compositionally biased region" description="Polar residues" evidence="2">
    <location>
        <begin position="403"/>
        <end position="414"/>
    </location>
</feature>
<dbReference type="GO" id="GO:0070941">
    <property type="term" value="P:eisosome assembly"/>
    <property type="evidence" value="ECO:0007669"/>
    <property type="project" value="TreeGrafter"/>
</dbReference>
<dbReference type="PANTHER" id="PTHR31962">
    <property type="entry name" value="SPHINGOLIPID LONG CHAIN BASE-RESPONSIVE PROTEIN PIL1"/>
    <property type="match status" value="1"/>
</dbReference>
<evidence type="ECO:0008006" key="5">
    <source>
        <dbReference type="Google" id="ProtNLM"/>
    </source>
</evidence>
<dbReference type="OrthoDB" id="5599269at2759"/>
<dbReference type="PANTHER" id="PTHR31962:SF6">
    <property type="entry name" value="EISOSOME COMPONENT PIL1-DOMAIN-CONTAINING PROTEIN"/>
    <property type="match status" value="1"/>
</dbReference>
<dbReference type="Gene3D" id="1.20.1270.60">
    <property type="entry name" value="Arfaptin homology (AH) domain/BAR domain"/>
    <property type="match status" value="1"/>
</dbReference>
<evidence type="ECO:0000313" key="3">
    <source>
        <dbReference type="EMBL" id="TFK50296.1"/>
    </source>
</evidence>
<dbReference type="GO" id="GO:0036286">
    <property type="term" value="C:eisosome filament"/>
    <property type="evidence" value="ECO:0007669"/>
    <property type="project" value="TreeGrafter"/>
</dbReference>
<dbReference type="GO" id="GO:0006897">
    <property type="term" value="P:endocytosis"/>
    <property type="evidence" value="ECO:0007669"/>
    <property type="project" value="TreeGrafter"/>
</dbReference>
<evidence type="ECO:0000313" key="4">
    <source>
        <dbReference type="Proteomes" id="UP000305948"/>
    </source>
</evidence>
<keyword evidence="1" id="KW-0175">Coiled coil</keyword>
<evidence type="ECO:0000256" key="2">
    <source>
        <dbReference type="SAM" id="MobiDB-lite"/>
    </source>
</evidence>
<dbReference type="STRING" id="5364.A0A5C3N1H4"/>
<evidence type="ECO:0000256" key="1">
    <source>
        <dbReference type="SAM" id="Coils"/>
    </source>
</evidence>
<organism evidence="3 4">
    <name type="scientific">Heliocybe sulcata</name>
    <dbReference type="NCBI Taxonomy" id="5364"/>
    <lineage>
        <taxon>Eukaryota</taxon>
        <taxon>Fungi</taxon>
        <taxon>Dikarya</taxon>
        <taxon>Basidiomycota</taxon>
        <taxon>Agaricomycotina</taxon>
        <taxon>Agaricomycetes</taxon>
        <taxon>Gloeophyllales</taxon>
        <taxon>Gloeophyllaceae</taxon>
        <taxon>Heliocybe</taxon>
    </lineage>
</organism>
<dbReference type="GO" id="GO:0005886">
    <property type="term" value="C:plasma membrane"/>
    <property type="evidence" value="ECO:0007669"/>
    <property type="project" value="TreeGrafter"/>
</dbReference>
<keyword evidence="4" id="KW-1185">Reference proteome</keyword>
<feature type="compositionally biased region" description="Low complexity" evidence="2">
    <location>
        <begin position="597"/>
        <end position="623"/>
    </location>
</feature>
<feature type="compositionally biased region" description="Basic and acidic residues" evidence="2">
    <location>
        <begin position="365"/>
        <end position="374"/>
    </location>
</feature>
<feature type="compositionally biased region" description="Basic and acidic residues" evidence="2">
    <location>
        <begin position="472"/>
        <end position="482"/>
    </location>
</feature>
<feature type="compositionally biased region" description="Polar residues" evidence="2">
    <location>
        <begin position="567"/>
        <end position="582"/>
    </location>
</feature>
<reference evidence="3 4" key="1">
    <citation type="journal article" date="2019" name="Nat. Ecol. Evol.">
        <title>Megaphylogeny resolves global patterns of mushroom evolution.</title>
        <authorList>
            <person name="Varga T."/>
            <person name="Krizsan K."/>
            <person name="Foldi C."/>
            <person name="Dima B."/>
            <person name="Sanchez-Garcia M."/>
            <person name="Sanchez-Ramirez S."/>
            <person name="Szollosi G.J."/>
            <person name="Szarkandi J.G."/>
            <person name="Papp V."/>
            <person name="Albert L."/>
            <person name="Andreopoulos W."/>
            <person name="Angelini C."/>
            <person name="Antonin V."/>
            <person name="Barry K.W."/>
            <person name="Bougher N.L."/>
            <person name="Buchanan P."/>
            <person name="Buyck B."/>
            <person name="Bense V."/>
            <person name="Catcheside P."/>
            <person name="Chovatia M."/>
            <person name="Cooper J."/>
            <person name="Damon W."/>
            <person name="Desjardin D."/>
            <person name="Finy P."/>
            <person name="Geml J."/>
            <person name="Haridas S."/>
            <person name="Hughes K."/>
            <person name="Justo A."/>
            <person name="Karasinski D."/>
            <person name="Kautmanova I."/>
            <person name="Kiss B."/>
            <person name="Kocsube S."/>
            <person name="Kotiranta H."/>
            <person name="LaButti K.M."/>
            <person name="Lechner B.E."/>
            <person name="Liimatainen K."/>
            <person name="Lipzen A."/>
            <person name="Lukacs Z."/>
            <person name="Mihaltcheva S."/>
            <person name="Morgado L.N."/>
            <person name="Niskanen T."/>
            <person name="Noordeloos M.E."/>
            <person name="Ohm R.A."/>
            <person name="Ortiz-Santana B."/>
            <person name="Ovrebo C."/>
            <person name="Racz N."/>
            <person name="Riley R."/>
            <person name="Savchenko A."/>
            <person name="Shiryaev A."/>
            <person name="Soop K."/>
            <person name="Spirin V."/>
            <person name="Szebenyi C."/>
            <person name="Tomsovsky M."/>
            <person name="Tulloss R.E."/>
            <person name="Uehling J."/>
            <person name="Grigoriev I.V."/>
            <person name="Vagvolgyi C."/>
            <person name="Papp T."/>
            <person name="Martin F.M."/>
            <person name="Miettinen O."/>
            <person name="Hibbett D.S."/>
            <person name="Nagy L.G."/>
        </authorList>
    </citation>
    <scope>NUCLEOTIDE SEQUENCE [LARGE SCALE GENOMIC DNA]</scope>
    <source>
        <strain evidence="3 4">OMC1185</strain>
    </source>
</reference>
<dbReference type="InterPro" id="IPR028245">
    <property type="entry name" value="PIL1/LSP1"/>
</dbReference>
<feature type="compositionally biased region" description="Low complexity" evidence="2">
    <location>
        <begin position="311"/>
        <end position="337"/>
    </location>
</feature>
<feature type="region of interest" description="Disordered" evidence="2">
    <location>
        <begin position="241"/>
        <end position="738"/>
    </location>
</feature>